<sequence>MEWLTAHSGLALIGRLLSHTRIAKRLIRYSLPGAPYPTVTHPDVLLDYLGLLCHGKSDFDQIEPFREDRFFAKSLGLKHVPSSPTLRQRLDLAAAHSYDWQTILLEESADLLRALKAPLTPVQATLPNGKPSYWLPLDLDVSPFDNSNTRKEGVSLTYKKVDGYAQFFAYLGQEGYGVNVNLSEGSTHLQKEAAAFLSHSLDYARCITDLPLLVRLDAGNDALENLNVCLNEKVDFIVKRNLRRESPEEWLMIAKGDGMCCEEREGKRVYLGAMEWNDKKLERPIRVVYQVIERTMEAAGQAPAGATGRRAGIFYDTDLLPLASDWALPRPCQKRTISQRPQDGFELGAPAFG</sequence>
<organism evidence="2 3">
    <name type="scientific">Paenibacillus rhizoplanae</name>
    <dbReference type="NCBI Taxonomy" id="1917181"/>
    <lineage>
        <taxon>Bacteria</taxon>
        <taxon>Bacillati</taxon>
        <taxon>Bacillota</taxon>
        <taxon>Bacilli</taxon>
        <taxon>Bacillales</taxon>
        <taxon>Paenibacillaceae</taxon>
        <taxon>Paenibacillus</taxon>
    </lineage>
</organism>
<name>A0ABW5FCC8_9BACL</name>
<dbReference type="InterPro" id="IPR025668">
    <property type="entry name" value="Tnp_DDE_dom"/>
</dbReference>
<accession>A0ABW5FCC8</accession>
<feature type="domain" description="Transposase DDE" evidence="1">
    <location>
        <begin position="4"/>
        <end position="297"/>
    </location>
</feature>
<dbReference type="Proteomes" id="UP001597448">
    <property type="component" value="Unassembled WGS sequence"/>
</dbReference>
<keyword evidence="3" id="KW-1185">Reference proteome</keyword>
<evidence type="ECO:0000313" key="2">
    <source>
        <dbReference type="EMBL" id="MFD2412531.1"/>
    </source>
</evidence>
<dbReference type="Pfam" id="PF13701">
    <property type="entry name" value="DDE_Tnp_1_4"/>
    <property type="match status" value="1"/>
</dbReference>
<reference evidence="3" key="1">
    <citation type="journal article" date="2019" name="Int. J. Syst. Evol. Microbiol.">
        <title>The Global Catalogue of Microorganisms (GCM) 10K type strain sequencing project: providing services to taxonomists for standard genome sequencing and annotation.</title>
        <authorList>
            <consortium name="The Broad Institute Genomics Platform"/>
            <consortium name="The Broad Institute Genome Sequencing Center for Infectious Disease"/>
            <person name="Wu L."/>
            <person name="Ma J."/>
        </authorList>
    </citation>
    <scope>NUCLEOTIDE SEQUENCE [LARGE SCALE GENOMIC DNA]</scope>
    <source>
        <strain evidence="3">CCM 8725</strain>
    </source>
</reference>
<evidence type="ECO:0000259" key="1">
    <source>
        <dbReference type="Pfam" id="PF13701"/>
    </source>
</evidence>
<evidence type="ECO:0000313" key="3">
    <source>
        <dbReference type="Proteomes" id="UP001597448"/>
    </source>
</evidence>
<comment type="caution">
    <text evidence="2">The sequence shown here is derived from an EMBL/GenBank/DDBJ whole genome shotgun (WGS) entry which is preliminary data.</text>
</comment>
<gene>
    <name evidence="2" type="ORF">ACFSX3_21800</name>
</gene>
<protein>
    <submittedName>
        <fullName evidence="2">Transposase</fullName>
    </submittedName>
</protein>
<dbReference type="RefSeq" id="WP_379255097.1">
    <property type="nucleotide sequence ID" value="NZ_JBHSVQ010000001.1"/>
</dbReference>
<dbReference type="EMBL" id="JBHUKY010000035">
    <property type="protein sequence ID" value="MFD2412531.1"/>
    <property type="molecule type" value="Genomic_DNA"/>
</dbReference>
<proteinExistence type="predicted"/>